<evidence type="ECO:0000313" key="2">
    <source>
        <dbReference type="EMBL" id="GBN64702.1"/>
    </source>
</evidence>
<comment type="caution">
    <text evidence="2">The sequence shown here is derived from an EMBL/GenBank/DDBJ whole genome shotgun (WGS) entry which is preliminary data.</text>
</comment>
<feature type="compositionally biased region" description="Basic and acidic residues" evidence="1">
    <location>
        <begin position="118"/>
        <end position="137"/>
    </location>
</feature>
<dbReference type="Proteomes" id="UP000499080">
    <property type="component" value="Unassembled WGS sequence"/>
</dbReference>
<feature type="compositionally biased region" description="Basic residues" evidence="1">
    <location>
        <begin position="138"/>
        <end position="149"/>
    </location>
</feature>
<organism evidence="2 3">
    <name type="scientific">Araneus ventricosus</name>
    <name type="common">Orbweaver spider</name>
    <name type="synonym">Epeira ventricosa</name>
    <dbReference type="NCBI Taxonomy" id="182803"/>
    <lineage>
        <taxon>Eukaryota</taxon>
        <taxon>Metazoa</taxon>
        <taxon>Ecdysozoa</taxon>
        <taxon>Arthropoda</taxon>
        <taxon>Chelicerata</taxon>
        <taxon>Arachnida</taxon>
        <taxon>Araneae</taxon>
        <taxon>Araneomorphae</taxon>
        <taxon>Entelegynae</taxon>
        <taxon>Araneoidea</taxon>
        <taxon>Araneidae</taxon>
        <taxon>Araneus</taxon>
    </lineage>
</organism>
<keyword evidence="3" id="KW-1185">Reference proteome</keyword>
<evidence type="ECO:0000313" key="3">
    <source>
        <dbReference type="Proteomes" id="UP000499080"/>
    </source>
</evidence>
<name>A0A4Y2QMZ5_ARAVE</name>
<dbReference type="EMBL" id="BGPR01014328">
    <property type="protein sequence ID" value="GBN64702.1"/>
    <property type="molecule type" value="Genomic_DNA"/>
</dbReference>
<accession>A0A4Y2QMZ5</accession>
<dbReference type="AlphaFoldDB" id="A0A4Y2QMZ5"/>
<sequence length="149" mass="17171">MTNITSPFKIIGILPFNANNSTDTDFICSSVSDRTNSDDEEKQHINTDVVSPSISSEKEIINNITSLPDFSNSKSFAVTPGDILSYRKAREQKITNRDYEKRKTVIVTYEINKIKIEQKDKEREEEKKAETRKIDIKSKKKKLKNNKKK</sequence>
<gene>
    <name evidence="2" type="ORF">AVEN_200354_1</name>
</gene>
<reference evidence="2 3" key="1">
    <citation type="journal article" date="2019" name="Sci. Rep.">
        <title>Orb-weaving spider Araneus ventricosus genome elucidates the spidroin gene catalogue.</title>
        <authorList>
            <person name="Kono N."/>
            <person name="Nakamura H."/>
            <person name="Ohtoshi R."/>
            <person name="Moran D.A.P."/>
            <person name="Shinohara A."/>
            <person name="Yoshida Y."/>
            <person name="Fujiwara M."/>
            <person name="Mori M."/>
            <person name="Tomita M."/>
            <person name="Arakawa K."/>
        </authorList>
    </citation>
    <scope>NUCLEOTIDE SEQUENCE [LARGE SCALE GENOMIC DNA]</scope>
</reference>
<evidence type="ECO:0000256" key="1">
    <source>
        <dbReference type="SAM" id="MobiDB-lite"/>
    </source>
</evidence>
<proteinExistence type="predicted"/>
<protein>
    <submittedName>
        <fullName evidence="2">Uncharacterized protein</fullName>
    </submittedName>
</protein>
<feature type="region of interest" description="Disordered" evidence="1">
    <location>
        <begin position="118"/>
        <end position="149"/>
    </location>
</feature>